<protein>
    <recommendedName>
        <fullName evidence="5">DUF3040 domain-containing protein</fullName>
    </recommendedName>
</protein>
<gene>
    <name evidence="3" type="ORF">FHU29_003350</name>
</gene>
<dbReference type="EMBL" id="JACHWS010000003">
    <property type="protein sequence ID" value="MBB3038881.1"/>
    <property type="molecule type" value="Genomic_DNA"/>
</dbReference>
<keyword evidence="4" id="KW-1185">Reference proteome</keyword>
<proteinExistence type="predicted"/>
<dbReference type="Proteomes" id="UP000567922">
    <property type="component" value="Unassembled WGS sequence"/>
</dbReference>
<dbReference type="OrthoDB" id="5244024at2"/>
<dbReference type="InterPro" id="IPR021401">
    <property type="entry name" value="DUF3040"/>
</dbReference>
<comment type="caution">
    <text evidence="3">The sequence shown here is derived from an EMBL/GenBank/DDBJ whole genome shotgun (WGS) entry which is preliminary data.</text>
</comment>
<dbReference type="AlphaFoldDB" id="A0A839RSP6"/>
<feature type="region of interest" description="Disordered" evidence="1">
    <location>
        <begin position="94"/>
        <end position="146"/>
    </location>
</feature>
<evidence type="ECO:0008006" key="5">
    <source>
        <dbReference type="Google" id="ProtNLM"/>
    </source>
</evidence>
<dbReference type="RefSeq" id="WP_064439191.1">
    <property type="nucleotide sequence ID" value="NZ_BDDI01000004.1"/>
</dbReference>
<organism evidence="3 4">
    <name type="scientific">Hoyosella altamirensis</name>
    <dbReference type="NCBI Taxonomy" id="616997"/>
    <lineage>
        <taxon>Bacteria</taxon>
        <taxon>Bacillati</taxon>
        <taxon>Actinomycetota</taxon>
        <taxon>Actinomycetes</taxon>
        <taxon>Mycobacteriales</taxon>
        <taxon>Hoyosellaceae</taxon>
        <taxon>Hoyosella</taxon>
    </lineage>
</organism>
<feature type="compositionally biased region" description="Basic and acidic residues" evidence="1">
    <location>
        <begin position="132"/>
        <end position="146"/>
    </location>
</feature>
<keyword evidence="2" id="KW-0472">Membrane</keyword>
<sequence>MPLSEHEQRMLEQIESALYAEDPKFASQVRTASTRGASPRRRLQVAAIFLLGLVLLIAGVALPLKLGDFPILSLVGFLVMFGAGVWALAGNHQRTADGEGQEASTDTGASGKQGGKKPQPGARKPRGSSESFSKRMEERFRKRFEQ</sequence>
<name>A0A839RSP6_9ACTN</name>
<evidence type="ECO:0000313" key="3">
    <source>
        <dbReference type="EMBL" id="MBB3038881.1"/>
    </source>
</evidence>
<feature type="transmembrane region" description="Helical" evidence="2">
    <location>
        <begin position="45"/>
        <end position="64"/>
    </location>
</feature>
<dbReference type="Pfam" id="PF11239">
    <property type="entry name" value="DUF3040"/>
    <property type="match status" value="1"/>
</dbReference>
<evidence type="ECO:0000313" key="4">
    <source>
        <dbReference type="Proteomes" id="UP000567922"/>
    </source>
</evidence>
<accession>A0A839RSP6</accession>
<evidence type="ECO:0000256" key="2">
    <source>
        <dbReference type="SAM" id="Phobius"/>
    </source>
</evidence>
<reference evidence="3 4" key="1">
    <citation type="submission" date="2020-08" db="EMBL/GenBank/DDBJ databases">
        <title>Sequencing the genomes of 1000 actinobacteria strains.</title>
        <authorList>
            <person name="Klenk H.-P."/>
        </authorList>
    </citation>
    <scope>NUCLEOTIDE SEQUENCE [LARGE SCALE GENOMIC DNA]</scope>
    <source>
        <strain evidence="3 4">DSM 45258</strain>
    </source>
</reference>
<feature type="transmembrane region" description="Helical" evidence="2">
    <location>
        <begin position="70"/>
        <end position="89"/>
    </location>
</feature>
<evidence type="ECO:0000256" key="1">
    <source>
        <dbReference type="SAM" id="MobiDB-lite"/>
    </source>
</evidence>
<keyword evidence="2" id="KW-0812">Transmembrane</keyword>
<keyword evidence="2" id="KW-1133">Transmembrane helix</keyword>